<keyword evidence="2" id="KW-1003">Cell membrane</keyword>
<dbReference type="KEGG" id="pfus:ADJ77_07600"/>
<dbReference type="PANTHER" id="PTHR42709">
    <property type="entry name" value="ALKALINE PHOSPHATASE LIKE PROTEIN"/>
    <property type="match status" value="1"/>
</dbReference>
<keyword evidence="4 6" id="KW-1133">Transmembrane helix</keyword>
<dbReference type="InterPro" id="IPR051311">
    <property type="entry name" value="DedA_domain"/>
</dbReference>
<evidence type="ECO:0000256" key="1">
    <source>
        <dbReference type="ARBA" id="ARBA00004651"/>
    </source>
</evidence>
<feature type="transmembrane region" description="Helical" evidence="6">
    <location>
        <begin position="49"/>
        <end position="74"/>
    </location>
</feature>
<dbReference type="Proteomes" id="UP000060345">
    <property type="component" value="Chromosome 2"/>
</dbReference>
<evidence type="ECO:0000313" key="8">
    <source>
        <dbReference type="EMBL" id="AKU69737.1"/>
    </source>
</evidence>
<evidence type="ECO:0000256" key="6">
    <source>
        <dbReference type="SAM" id="Phobius"/>
    </source>
</evidence>
<evidence type="ECO:0000256" key="4">
    <source>
        <dbReference type="ARBA" id="ARBA00022989"/>
    </source>
</evidence>
<dbReference type="EMBL" id="CP012075">
    <property type="protein sequence ID" value="AKU69737.1"/>
    <property type="molecule type" value="Genomic_DNA"/>
</dbReference>
<evidence type="ECO:0000313" key="9">
    <source>
        <dbReference type="EMBL" id="QUB85345.1"/>
    </source>
</evidence>
<gene>
    <name evidence="8" type="ORF">ADJ77_07600</name>
    <name evidence="9" type="ORF">J5A51_03460</name>
</gene>
<feature type="transmembrane region" description="Helical" evidence="6">
    <location>
        <begin position="12"/>
        <end position="29"/>
    </location>
</feature>
<dbReference type="OrthoDB" id="9813426at2"/>
<feature type="transmembrane region" description="Helical" evidence="6">
    <location>
        <begin position="181"/>
        <end position="199"/>
    </location>
</feature>
<dbReference type="Proteomes" id="UP000682005">
    <property type="component" value="Chromosome 2"/>
</dbReference>
<evidence type="ECO:0000256" key="2">
    <source>
        <dbReference type="ARBA" id="ARBA00022475"/>
    </source>
</evidence>
<evidence type="ECO:0000256" key="3">
    <source>
        <dbReference type="ARBA" id="ARBA00022692"/>
    </source>
</evidence>
<organism evidence="8 10">
    <name type="scientific">Prevotella fusca JCM 17724</name>
    <dbReference type="NCBI Taxonomy" id="1236517"/>
    <lineage>
        <taxon>Bacteria</taxon>
        <taxon>Pseudomonadati</taxon>
        <taxon>Bacteroidota</taxon>
        <taxon>Bacteroidia</taxon>
        <taxon>Bacteroidales</taxon>
        <taxon>Prevotellaceae</taxon>
        <taxon>Prevotella</taxon>
    </lineage>
</organism>
<reference evidence="8 10" key="1">
    <citation type="submission" date="2015-07" db="EMBL/GenBank/DDBJ databases">
        <authorList>
            <person name="Noorani M."/>
        </authorList>
    </citation>
    <scope>NUCLEOTIDE SEQUENCE [LARGE SCALE GENOMIC DNA]</scope>
    <source>
        <strain evidence="8 10">W1435</strain>
    </source>
</reference>
<reference evidence="9 11" key="2">
    <citation type="submission" date="2021-03" db="EMBL/GenBank/DDBJ databases">
        <title>Human Oral Microbial Genomes.</title>
        <authorList>
            <person name="Johnston C.D."/>
            <person name="Chen T."/>
            <person name="Dewhirst F.E."/>
        </authorList>
    </citation>
    <scope>NUCLEOTIDE SEQUENCE [LARGE SCALE GENOMIC DNA]</scope>
    <source>
        <strain evidence="9 11">W1435</strain>
    </source>
</reference>
<dbReference type="InterPro" id="IPR032816">
    <property type="entry name" value="VTT_dom"/>
</dbReference>
<keyword evidence="5 6" id="KW-0472">Membrane</keyword>
<feature type="domain" description="VTT" evidence="7">
    <location>
        <begin position="30"/>
        <end position="160"/>
    </location>
</feature>
<evidence type="ECO:0000259" key="7">
    <source>
        <dbReference type="Pfam" id="PF09335"/>
    </source>
</evidence>
<dbReference type="PANTHER" id="PTHR42709:SF6">
    <property type="entry name" value="UNDECAPRENYL PHOSPHATE TRANSPORTER A"/>
    <property type="match status" value="1"/>
</dbReference>
<proteinExistence type="predicted"/>
<protein>
    <submittedName>
        <fullName evidence="9">DedA family protein</fullName>
    </submittedName>
</protein>
<dbReference type="GO" id="GO:0005886">
    <property type="term" value="C:plasma membrane"/>
    <property type="evidence" value="ECO:0007669"/>
    <property type="project" value="UniProtKB-SubCell"/>
</dbReference>
<sequence>MSFITALLSQLNYGTIFFLMLLESTVIPVPSELVVAPAAYHAAAGNLNIWLVILFSTLGADVGATINYLAGWYLGRPIIYKFANSKWGRACLLNQEKVEKSERYFDKHGMIATITGRLLPGIRHLISIPAGLAKMNYWKFLLYTTLGAGAWHSILAFLGHYMHSFVPENQLHDKILEYGEYIKIGLIVLVIITCIYFIVKWYIRKNRNNNNQTERA</sequence>
<name>A0A0K1NKW7_9BACT</name>
<evidence type="ECO:0000313" key="10">
    <source>
        <dbReference type="Proteomes" id="UP000060345"/>
    </source>
</evidence>
<comment type="subcellular location">
    <subcellularLocation>
        <location evidence="1">Cell membrane</location>
        <topology evidence="1">Multi-pass membrane protein</topology>
    </subcellularLocation>
</comment>
<dbReference type="RefSeq" id="WP_025077366.1">
    <property type="nucleotide sequence ID" value="NZ_BAKO01000001.1"/>
</dbReference>
<dbReference type="STRING" id="1236517.ADJ77_07600"/>
<evidence type="ECO:0000313" key="11">
    <source>
        <dbReference type="Proteomes" id="UP000682005"/>
    </source>
</evidence>
<accession>A0A0K1NKW7</accession>
<dbReference type="EMBL" id="CP072369">
    <property type="protein sequence ID" value="QUB85345.1"/>
    <property type="molecule type" value="Genomic_DNA"/>
</dbReference>
<dbReference type="AlphaFoldDB" id="A0A0K1NKW7"/>
<keyword evidence="3 6" id="KW-0812">Transmembrane</keyword>
<evidence type="ECO:0000256" key="5">
    <source>
        <dbReference type="ARBA" id="ARBA00023136"/>
    </source>
</evidence>
<dbReference type="eggNOG" id="COG0586">
    <property type="taxonomic scope" value="Bacteria"/>
</dbReference>
<feature type="transmembrane region" description="Helical" evidence="6">
    <location>
        <begin position="140"/>
        <end position="161"/>
    </location>
</feature>
<keyword evidence="11" id="KW-1185">Reference proteome</keyword>
<dbReference type="Pfam" id="PF09335">
    <property type="entry name" value="VTT_dom"/>
    <property type="match status" value="1"/>
</dbReference>